<evidence type="ECO:0000313" key="3">
    <source>
        <dbReference type="Proteomes" id="UP000204584"/>
    </source>
</evidence>
<feature type="transmembrane region" description="Helical" evidence="1">
    <location>
        <begin position="106"/>
        <end position="128"/>
    </location>
</feature>
<feature type="transmembrane region" description="Helical" evidence="1">
    <location>
        <begin position="197"/>
        <end position="222"/>
    </location>
</feature>
<dbReference type="RefSeq" id="YP_008437721.1">
    <property type="nucleotide sequence ID" value="NC_022098.1"/>
</dbReference>
<dbReference type="EMBL" id="KC977571">
    <property type="protein sequence ID" value="AGO84648.1"/>
    <property type="molecule type" value="Genomic_DNA"/>
</dbReference>
<dbReference type="KEGG" id="vg:16606435"/>
<gene>
    <name evidence="2" type="ORF">psal_cds_697</name>
</gene>
<evidence type="ECO:0000256" key="1">
    <source>
        <dbReference type="SAM" id="Phobius"/>
    </source>
</evidence>
<keyword evidence="1" id="KW-0812">Transmembrane</keyword>
<dbReference type="GeneID" id="16606435"/>
<dbReference type="Proteomes" id="UP000204584">
    <property type="component" value="Segment"/>
</dbReference>
<proteinExistence type="predicted"/>
<organism evidence="2 3">
    <name type="scientific">Pandoravirus salinus</name>
    <dbReference type="NCBI Taxonomy" id="1349410"/>
    <lineage>
        <taxon>Viruses</taxon>
        <taxon>Pandoravirus</taxon>
    </lineage>
</organism>
<reference evidence="2 3" key="1">
    <citation type="journal article" date="2013" name="Science">
        <title>Pandoraviruses: amoeba viruses with genomes up to 2.5 Mb reaching that of parasitic eukaryotes.</title>
        <authorList>
            <person name="Philippe N."/>
            <person name="Legendre M."/>
            <person name="Doutre G."/>
            <person name="Coute Y."/>
            <person name="Poirot O."/>
            <person name="Lescot M."/>
            <person name="Arslan D."/>
            <person name="Seltzer V."/>
            <person name="Bertaux L."/>
            <person name="Bruley C."/>
            <person name="Garin J."/>
            <person name="Claverie J.M."/>
            <person name="Abergel C."/>
        </authorList>
    </citation>
    <scope>NUCLEOTIDE SEQUENCE [LARGE SCALE GENOMIC DNA]</scope>
</reference>
<keyword evidence="1" id="KW-1133">Transmembrane helix</keyword>
<keyword evidence="1" id="KW-0472">Membrane</keyword>
<protein>
    <recommendedName>
        <fullName evidence="4">Transmembrane protein</fullName>
    </recommendedName>
</protein>
<sequence>MSQLFSTASVDARALSASIDMPDVPIVASISAPVVEPPDDQDVTVPLVYETNAALPLVAPSPTAANDGTNKCRACRCNYHASMRTSANARPTLPAPASMQWRRSTYVWVAFLGLVIVLGASAFFYSYVDRAPVVTDGFAHKPCAAVTVSPQVTPLADDLCTCTCTPNGPSVRGRVTNGEDGSRCACPCGLTDDGAKAAWLCDMCTLTTLAIALLAIFGLTFFF</sequence>
<keyword evidence="3" id="KW-1185">Reference proteome</keyword>
<evidence type="ECO:0000313" key="2">
    <source>
        <dbReference type="EMBL" id="AGO84648.1"/>
    </source>
</evidence>
<name>S4VWB5_9VIRU</name>
<accession>S4VWB5</accession>
<evidence type="ECO:0008006" key="4">
    <source>
        <dbReference type="Google" id="ProtNLM"/>
    </source>
</evidence>